<proteinExistence type="predicted"/>
<feature type="region of interest" description="Disordered" evidence="1">
    <location>
        <begin position="1"/>
        <end position="35"/>
    </location>
</feature>
<feature type="region of interest" description="Disordered" evidence="1">
    <location>
        <begin position="92"/>
        <end position="117"/>
    </location>
</feature>
<sequence>MSSPAKKSTPVTLPSHSSTSTPDIHEGVTPRKLPLHLTDACVLKQRDLDDLSPTTATSPPLGFRATFASKLDDFQDQPIIPEGDSLEIGHTEEKGESLRTPKQSPQNGSTRKIAEEGTHYEQTMAEVKKETEVRAARERNGGLTTMASAKKLTRNQTLRLKKFGTVMPVSGGEDASKKVAEASHELRGPDTTSPDQELMRSISKNFNAKGRVKRLSTFKRVVHKVGKMKRMLGAMGLRTKDSQDDSNENQEDKHKRAWEALLNDHLEGADSQLRRYLRWQEDYRYFLKTHRDYDEVSSLSVRLSKRGTCRCPLSVQNCGPMDPYLYTVHCPRCSNLLPPFADQMVCMVTAIGQPDSVVAHRNAIGLEMEEERDMLMIQEVFIEQLDEDRQNIAEGRSVLGARRHHHHHGGSVHEGGGGRMSGGRASGGRASGGGRQGGGRQGGGRASGR</sequence>
<dbReference type="AlphaFoldDB" id="A0A9W7BVA5"/>
<organism evidence="2 3">
    <name type="scientific">Triparma strigata</name>
    <dbReference type="NCBI Taxonomy" id="1606541"/>
    <lineage>
        <taxon>Eukaryota</taxon>
        <taxon>Sar</taxon>
        <taxon>Stramenopiles</taxon>
        <taxon>Ochrophyta</taxon>
        <taxon>Bolidophyceae</taxon>
        <taxon>Parmales</taxon>
        <taxon>Triparmaceae</taxon>
        <taxon>Triparma</taxon>
    </lineage>
</organism>
<dbReference type="Proteomes" id="UP001165085">
    <property type="component" value="Unassembled WGS sequence"/>
</dbReference>
<accession>A0A9W7BVA5</accession>
<protein>
    <submittedName>
        <fullName evidence="2">Uncharacterized protein</fullName>
    </submittedName>
</protein>
<feature type="compositionally biased region" description="Basic residues" evidence="1">
    <location>
        <begin position="401"/>
        <end position="410"/>
    </location>
</feature>
<feature type="compositionally biased region" description="Polar residues" evidence="1">
    <location>
        <begin position="100"/>
        <end position="110"/>
    </location>
</feature>
<dbReference type="EMBL" id="BRXY01000430">
    <property type="protein sequence ID" value="GMH94387.1"/>
    <property type="molecule type" value="Genomic_DNA"/>
</dbReference>
<evidence type="ECO:0000313" key="2">
    <source>
        <dbReference type="EMBL" id="GMH94387.1"/>
    </source>
</evidence>
<feature type="region of interest" description="Disordered" evidence="1">
    <location>
        <begin position="401"/>
        <end position="449"/>
    </location>
</feature>
<keyword evidence="3" id="KW-1185">Reference proteome</keyword>
<feature type="compositionally biased region" description="Polar residues" evidence="1">
    <location>
        <begin position="1"/>
        <end position="22"/>
    </location>
</feature>
<evidence type="ECO:0000313" key="3">
    <source>
        <dbReference type="Proteomes" id="UP001165085"/>
    </source>
</evidence>
<dbReference type="OrthoDB" id="198493at2759"/>
<gene>
    <name evidence="2" type="ORF">TrST_g2706</name>
</gene>
<name>A0A9W7BVA5_9STRA</name>
<reference evidence="3" key="1">
    <citation type="journal article" date="2023" name="Commun. Biol.">
        <title>Genome analysis of Parmales, the sister group of diatoms, reveals the evolutionary specialization of diatoms from phago-mixotrophs to photoautotrophs.</title>
        <authorList>
            <person name="Ban H."/>
            <person name="Sato S."/>
            <person name="Yoshikawa S."/>
            <person name="Yamada K."/>
            <person name="Nakamura Y."/>
            <person name="Ichinomiya M."/>
            <person name="Sato N."/>
            <person name="Blanc-Mathieu R."/>
            <person name="Endo H."/>
            <person name="Kuwata A."/>
            <person name="Ogata H."/>
        </authorList>
    </citation>
    <scope>NUCLEOTIDE SEQUENCE [LARGE SCALE GENOMIC DNA]</scope>
    <source>
        <strain evidence="3">NIES 3701</strain>
    </source>
</reference>
<feature type="compositionally biased region" description="Gly residues" evidence="1">
    <location>
        <begin position="412"/>
        <end position="449"/>
    </location>
</feature>
<comment type="caution">
    <text evidence="2">The sequence shown here is derived from an EMBL/GenBank/DDBJ whole genome shotgun (WGS) entry which is preliminary data.</text>
</comment>
<evidence type="ECO:0000256" key="1">
    <source>
        <dbReference type="SAM" id="MobiDB-lite"/>
    </source>
</evidence>